<evidence type="ECO:0000256" key="4">
    <source>
        <dbReference type="ARBA" id="ARBA00023136"/>
    </source>
</evidence>
<keyword evidence="4 5" id="KW-0472">Membrane</keyword>
<dbReference type="GO" id="GO:0005886">
    <property type="term" value="C:plasma membrane"/>
    <property type="evidence" value="ECO:0007669"/>
    <property type="project" value="UniProtKB-SubCell"/>
</dbReference>
<feature type="transmembrane region" description="Helical" evidence="5">
    <location>
        <begin position="113"/>
        <end position="137"/>
    </location>
</feature>
<feature type="domain" description="ABC transmembrane type-1" evidence="7">
    <location>
        <begin position="184"/>
        <end position="400"/>
    </location>
</feature>
<dbReference type="PANTHER" id="PTHR42727:SF1">
    <property type="entry name" value="PHOSPHATE TRANSPORT SYSTEM PERMEASE"/>
    <property type="match status" value="1"/>
</dbReference>
<evidence type="ECO:0000256" key="3">
    <source>
        <dbReference type="ARBA" id="ARBA00022989"/>
    </source>
</evidence>
<dbReference type="PANTHER" id="PTHR42727">
    <property type="entry name" value="PHOSPHATE TRANSPORT SYSTEM PERMEASE PROTEIN"/>
    <property type="match status" value="1"/>
</dbReference>
<keyword evidence="6" id="KW-0592">Phosphate transport</keyword>
<dbReference type="Gene3D" id="1.10.3720.10">
    <property type="entry name" value="MetI-like"/>
    <property type="match status" value="1"/>
</dbReference>
<feature type="transmembrane region" description="Helical" evidence="5">
    <location>
        <begin position="308"/>
        <end position="327"/>
    </location>
</feature>
<dbReference type="SUPFAM" id="SSF161098">
    <property type="entry name" value="MetI-like"/>
    <property type="match status" value="1"/>
</dbReference>
<sequence>MQTNQLLLLFCTVLLLLGLVAFFVGRAKAARVRASGTAMYAQPGQYAWFAVLSTAGPAVLVGAVGSLLLLLLGANIPPMYLLAASLVVAAAGLAVGVAQVKPHFHARQAIERVIRWVLTGAAMISIFTTFGILFSIISEALRFFQMHSFWDFITGTTWNPGASFLAAAGRGDGSSAEFGSVPLFAGTFMITAIALLVAVPIGLLSAIYMSEYAPQRVRTIAKPVLEVLAGIPTVVYGFFAAITVAPIIVNIAGFFGLDASYNNAVAPGIVMGIMIIPFISSLSDDVINSVPDSMRQGSLALGMTKGETIRDVVVPAALPGIISAALLGMSRALGETMIVVMAAGMRPNLTANPLEDMTTVTVRIVASLTGDQEFESAETLSAFALGLVLFVVTLTLNLVSVLMIRRFREKYRVNNL</sequence>
<dbReference type="InterPro" id="IPR011864">
    <property type="entry name" value="Phosphate_PstC"/>
</dbReference>
<dbReference type="AlphaFoldDB" id="A0A1H8N747"/>
<dbReference type="Pfam" id="PF12501">
    <property type="entry name" value="DUF3708"/>
    <property type="match status" value="1"/>
</dbReference>
<dbReference type="GO" id="GO:0005315">
    <property type="term" value="F:phosphate transmembrane transporter activity"/>
    <property type="evidence" value="ECO:0007669"/>
    <property type="project" value="InterPro"/>
</dbReference>
<dbReference type="PROSITE" id="PS50928">
    <property type="entry name" value="ABC_TM1"/>
    <property type="match status" value="1"/>
</dbReference>
<evidence type="ECO:0000256" key="2">
    <source>
        <dbReference type="ARBA" id="ARBA00022692"/>
    </source>
</evidence>
<evidence type="ECO:0000259" key="7">
    <source>
        <dbReference type="PROSITE" id="PS50928"/>
    </source>
</evidence>
<dbReference type="InterPro" id="IPR035906">
    <property type="entry name" value="MetI-like_sf"/>
</dbReference>
<keyword evidence="5" id="KW-0813">Transport</keyword>
<dbReference type="Pfam" id="PF00528">
    <property type="entry name" value="BPD_transp_1"/>
    <property type="match status" value="1"/>
</dbReference>
<dbReference type="CDD" id="cd06261">
    <property type="entry name" value="TM_PBP2"/>
    <property type="match status" value="1"/>
</dbReference>
<accession>A0A1H8N747</accession>
<feature type="transmembrane region" description="Helical" evidence="5">
    <location>
        <begin position="227"/>
        <end position="252"/>
    </location>
</feature>
<dbReference type="InterPro" id="IPR022182">
    <property type="entry name" value="PstC_N"/>
</dbReference>
<keyword evidence="2 5" id="KW-0812">Transmembrane</keyword>
<name>A0A1H8N747_9GAMM</name>
<keyword evidence="6" id="KW-0997">Cell inner membrane</keyword>
<feature type="transmembrane region" description="Helical" evidence="5">
    <location>
        <begin position="79"/>
        <end position="101"/>
    </location>
</feature>
<evidence type="ECO:0000256" key="5">
    <source>
        <dbReference type="RuleBase" id="RU363032"/>
    </source>
</evidence>
<keyword evidence="6" id="KW-1003">Cell membrane</keyword>
<evidence type="ECO:0000313" key="9">
    <source>
        <dbReference type="Proteomes" id="UP000199493"/>
    </source>
</evidence>
<evidence type="ECO:0000313" key="8">
    <source>
        <dbReference type="EMBL" id="SEO25263.1"/>
    </source>
</evidence>
<evidence type="ECO:0000256" key="1">
    <source>
        <dbReference type="ARBA" id="ARBA00004651"/>
    </source>
</evidence>
<comment type="similarity">
    <text evidence="6">Belongs to the binding-protein-dependent transport system permease family. CysTW subfamily.</text>
</comment>
<evidence type="ECO:0000256" key="6">
    <source>
        <dbReference type="RuleBase" id="RU363054"/>
    </source>
</evidence>
<dbReference type="STRING" id="77097.SAMN04490369_10605"/>
<proteinExistence type="inferred from homology"/>
<dbReference type="EMBL" id="FODB01000060">
    <property type="protein sequence ID" value="SEO25263.1"/>
    <property type="molecule type" value="Genomic_DNA"/>
</dbReference>
<feature type="transmembrane region" description="Helical" evidence="5">
    <location>
        <begin position="264"/>
        <end position="287"/>
    </location>
</feature>
<feature type="transmembrane region" description="Helical" evidence="5">
    <location>
        <begin position="382"/>
        <end position="404"/>
    </location>
</feature>
<dbReference type="RefSeq" id="WP_089675901.1">
    <property type="nucleotide sequence ID" value="NZ_FODB01000060.1"/>
</dbReference>
<organism evidence="8 9">
    <name type="scientific">Vreelandella aquamarina</name>
    <dbReference type="NCBI Taxonomy" id="77097"/>
    <lineage>
        <taxon>Bacteria</taxon>
        <taxon>Pseudomonadati</taxon>
        <taxon>Pseudomonadota</taxon>
        <taxon>Gammaproteobacteria</taxon>
        <taxon>Oceanospirillales</taxon>
        <taxon>Halomonadaceae</taxon>
        <taxon>Vreelandella</taxon>
    </lineage>
</organism>
<gene>
    <name evidence="8" type="ORF">SAMN04490369_10605</name>
</gene>
<feature type="transmembrane region" description="Helical" evidence="5">
    <location>
        <begin position="181"/>
        <end position="206"/>
    </location>
</feature>
<dbReference type="InterPro" id="IPR000515">
    <property type="entry name" value="MetI-like"/>
</dbReference>
<protein>
    <recommendedName>
        <fullName evidence="6">Phosphate transport system permease protein</fullName>
    </recommendedName>
</protein>
<feature type="transmembrane region" description="Helical" evidence="5">
    <location>
        <begin position="45"/>
        <end position="72"/>
    </location>
</feature>
<dbReference type="Proteomes" id="UP000199493">
    <property type="component" value="Unassembled WGS sequence"/>
</dbReference>
<dbReference type="GO" id="GO:0006817">
    <property type="term" value="P:phosphate ion transport"/>
    <property type="evidence" value="ECO:0007669"/>
    <property type="project" value="UniProtKB-KW"/>
</dbReference>
<reference evidence="8 9" key="1">
    <citation type="submission" date="2016-10" db="EMBL/GenBank/DDBJ databases">
        <authorList>
            <person name="de Groot N.N."/>
        </authorList>
    </citation>
    <scope>NUCLEOTIDE SEQUENCE [LARGE SCALE GENOMIC DNA]</scope>
    <source>
        <strain evidence="8 9">558</strain>
    </source>
</reference>
<dbReference type="NCBIfam" id="TIGR02138">
    <property type="entry name" value="phosphate_pstC"/>
    <property type="match status" value="1"/>
</dbReference>
<comment type="subcellular location">
    <subcellularLocation>
        <location evidence="6">Cell inner membrane</location>
        <topology evidence="6">Multi-pass membrane protein</topology>
    </subcellularLocation>
    <subcellularLocation>
        <location evidence="1 5">Cell membrane</location>
        <topology evidence="1 5">Multi-pass membrane protein</topology>
    </subcellularLocation>
</comment>
<comment type="function">
    <text evidence="6">Part of the binding-protein-dependent transport system for phosphate; probably responsible for the translocation of the substrate across the membrane.</text>
</comment>
<keyword evidence="3 5" id="KW-1133">Transmembrane helix</keyword>